<evidence type="ECO:0000313" key="2">
    <source>
        <dbReference type="Proteomes" id="UP000008022"/>
    </source>
</evidence>
<dbReference type="Gramene" id="ORUFI03G05020.1">
    <property type="protein sequence ID" value="ORUFI03G05020.1"/>
    <property type="gene ID" value="ORUFI03G05020"/>
</dbReference>
<dbReference type="HOGENOM" id="CLU_1680776_0_0_1"/>
<dbReference type="Proteomes" id="UP000008022">
    <property type="component" value="Unassembled WGS sequence"/>
</dbReference>
<reference evidence="2" key="1">
    <citation type="submission" date="2013-06" db="EMBL/GenBank/DDBJ databases">
        <authorList>
            <person name="Zhao Q."/>
        </authorList>
    </citation>
    <scope>NUCLEOTIDE SEQUENCE</scope>
    <source>
        <strain evidence="2">cv. W1943</strain>
    </source>
</reference>
<protein>
    <submittedName>
        <fullName evidence="1">Uncharacterized protein</fullName>
    </submittedName>
</protein>
<organism evidence="1 2">
    <name type="scientific">Oryza rufipogon</name>
    <name type="common">Brownbeard rice</name>
    <name type="synonym">Asian wild rice</name>
    <dbReference type="NCBI Taxonomy" id="4529"/>
    <lineage>
        <taxon>Eukaryota</taxon>
        <taxon>Viridiplantae</taxon>
        <taxon>Streptophyta</taxon>
        <taxon>Embryophyta</taxon>
        <taxon>Tracheophyta</taxon>
        <taxon>Spermatophyta</taxon>
        <taxon>Magnoliopsida</taxon>
        <taxon>Liliopsida</taxon>
        <taxon>Poales</taxon>
        <taxon>Poaceae</taxon>
        <taxon>BOP clade</taxon>
        <taxon>Oryzoideae</taxon>
        <taxon>Oryzeae</taxon>
        <taxon>Oryzinae</taxon>
        <taxon>Oryza</taxon>
    </lineage>
</organism>
<evidence type="ECO:0000313" key="1">
    <source>
        <dbReference type="EnsemblPlants" id="ORUFI03G05020.1"/>
    </source>
</evidence>
<sequence>MEIANYKAFVRGRSSGSSPVPSAAGSSAYSVLQRTAGRRECGRGKEDGTWRKVKVIRFDRTFPALNGLGWTWALKSILISIKQASNEAIAVLGKGAWLPIAIAINYFYEEKSSKEREDVAPGLAAVDLSPHILRYHLQDKLSTAQLGSLPSRRKKIF</sequence>
<dbReference type="EnsemblPlants" id="ORUFI03G05020.1">
    <property type="protein sequence ID" value="ORUFI03G05020.1"/>
    <property type="gene ID" value="ORUFI03G05020"/>
</dbReference>
<dbReference type="OMA" id="ECGRGKE"/>
<reference evidence="1" key="2">
    <citation type="submission" date="2015-06" db="UniProtKB">
        <authorList>
            <consortium name="EnsemblPlants"/>
        </authorList>
    </citation>
    <scope>IDENTIFICATION</scope>
</reference>
<dbReference type="AlphaFoldDB" id="A0A0E0NQB1"/>
<keyword evidence="2" id="KW-1185">Reference proteome</keyword>
<proteinExistence type="predicted"/>
<accession>A0A0E0NQB1</accession>
<name>A0A0E0NQB1_ORYRU</name>